<dbReference type="RefSeq" id="WP_107830525.1">
    <property type="nucleotide sequence ID" value="NZ_CP160205.1"/>
</dbReference>
<sequence>MEFKFSIFAAKTLLISVGQCFGKHVIAFLAFGTKHFAHFQKKENVSGSPTSALVKMIQVTALWTAIS</sequence>
<dbReference type="AlphaFoldDB" id="A0A2T5J6F3"/>
<keyword evidence="2" id="KW-1185">Reference proteome</keyword>
<reference evidence="1 2" key="1">
    <citation type="submission" date="2018-04" db="EMBL/GenBank/DDBJ databases">
        <title>Genomic Encyclopedia of Archaeal and Bacterial Type Strains, Phase II (KMG-II): from individual species to whole genera.</title>
        <authorList>
            <person name="Goeker M."/>
        </authorList>
    </citation>
    <scope>NUCLEOTIDE SEQUENCE [LARGE SCALE GENOMIC DNA]</scope>
    <source>
        <strain evidence="1 2">DSM 26809</strain>
    </source>
</reference>
<gene>
    <name evidence="1" type="ORF">C8P68_107187</name>
</gene>
<accession>A0A2T5J6F3</accession>
<name>A0A2T5J6F3_9SPHI</name>
<evidence type="ECO:0000313" key="1">
    <source>
        <dbReference type="EMBL" id="PTQ94122.1"/>
    </source>
</evidence>
<organism evidence="1 2">
    <name type="scientific">Mucilaginibacter yixingensis</name>
    <dbReference type="NCBI Taxonomy" id="1295612"/>
    <lineage>
        <taxon>Bacteria</taxon>
        <taxon>Pseudomonadati</taxon>
        <taxon>Bacteroidota</taxon>
        <taxon>Sphingobacteriia</taxon>
        <taxon>Sphingobacteriales</taxon>
        <taxon>Sphingobacteriaceae</taxon>
        <taxon>Mucilaginibacter</taxon>
    </lineage>
</organism>
<dbReference type="Proteomes" id="UP000244168">
    <property type="component" value="Unassembled WGS sequence"/>
</dbReference>
<proteinExistence type="predicted"/>
<comment type="caution">
    <text evidence="1">The sequence shown here is derived from an EMBL/GenBank/DDBJ whole genome shotgun (WGS) entry which is preliminary data.</text>
</comment>
<dbReference type="EMBL" id="QAOQ01000007">
    <property type="protein sequence ID" value="PTQ94122.1"/>
    <property type="molecule type" value="Genomic_DNA"/>
</dbReference>
<protein>
    <submittedName>
        <fullName evidence="1">Uncharacterized protein</fullName>
    </submittedName>
</protein>
<evidence type="ECO:0000313" key="2">
    <source>
        <dbReference type="Proteomes" id="UP000244168"/>
    </source>
</evidence>